<comment type="caution">
    <text evidence="1">The sequence shown here is derived from an EMBL/GenBank/DDBJ whole genome shotgun (WGS) entry which is preliminary data.</text>
</comment>
<organism evidence="1 2">
    <name type="scientific">Fontibacter flavus</name>
    <dbReference type="NCBI Taxonomy" id="654838"/>
    <lineage>
        <taxon>Bacteria</taxon>
        <taxon>Pseudomonadati</taxon>
        <taxon>Bacteroidota</taxon>
        <taxon>Cytophagia</taxon>
        <taxon>Cytophagales</taxon>
        <taxon>Cyclobacteriaceae</taxon>
        <taxon>Fontibacter</taxon>
    </lineage>
</organism>
<keyword evidence="2" id="KW-1185">Reference proteome</keyword>
<evidence type="ECO:0000313" key="1">
    <source>
        <dbReference type="EMBL" id="MFC0263880.1"/>
    </source>
</evidence>
<dbReference type="EMBL" id="JBHLWI010000039">
    <property type="protein sequence ID" value="MFC0263880.1"/>
    <property type="molecule type" value="Genomic_DNA"/>
</dbReference>
<protein>
    <submittedName>
        <fullName evidence="1">Uncharacterized protein</fullName>
    </submittedName>
</protein>
<dbReference type="RefSeq" id="WP_382388389.1">
    <property type="nucleotide sequence ID" value="NZ_JBHLWI010000039.1"/>
</dbReference>
<accession>A0ABV6FX81</accession>
<proteinExistence type="predicted"/>
<sequence>MRKISAILLLCCFAMYHFGYYVAYYSFNLQIENNWVEKIYSDSSEEWEERMMEIPISLPYMADEEEFRATNTHFEKDGQHFRAIKQRYVKDTLQIIYVPDTAKRTLNNTIQLWVSSLVQDEIPDSGNNSLLSKAFVKDYTQPINKIDLGIKLIEEKQLIGFIFSTYKNQSLEVNSPPPQLI</sequence>
<evidence type="ECO:0000313" key="2">
    <source>
        <dbReference type="Proteomes" id="UP001589797"/>
    </source>
</evidence>
<reference evidence="1 2" key="1">
    <citation type="submission" date="2024-09" db="EMBL/GenBank/DDBJ databases">
        <authorList>
            <person name="Sun Q."/>
            <person name="Mori K."/>
        </authorList>
    </citation>
    <scope>NUCLEOTIDE SEQUENCE [LARGE SCALE GENOMIC DNA]</scope>
    <source>
        <strain evidence="1 2">CCM 7650</strain>
    </source>
</reference>
<dbReference type="Proteomes" id="UP001589797">
    <property type="component" value="Unassembled WGS sequence"/>
</dbReference>
<gene>
    <name evidence="1" type="ORF">ACFFIP_14395</name>
</gene>
<name>A0ABV6FX81_9BACT</name>